<dbReference type="Proteomes" id="UP000748531">
    <property type="component" value="Unassembled WGS sequence"/>
</dbReference>
<dbReference type="AlphaFoldDB" id="A0A8J4SQI7"/>
<keyword evidence="2" id="KW-1185">Reference proteome</keyword>
<proteinExistence type="predicted"/>
<evidence type="ECO:0000313" key="1">
    <source>
        <dbReference type="EMBL" id="KAF5396086.1"/>
    </source>
</evidence>
<accession>A0A8J4SQI7</accession>
<feature type="non-terminal residue" evidence="1">
    <location>
        <position position="297"/>
    </location>
</feature>
<comment type="caution">
    <text evidence="1">The sequence shown here is derived from an EMBL/GenBank/DDBJ whole genome shotgun (WGS) entry which is preliminary data.</text>
</comment>
<organism evidence="1 2">
    <name type="scientific">Paragonimus heterotremus</name>
    <dbReference type="NCBI Taxonomy" id="100268"/>
    <lineage>
        <taxon>Eukaryota</taxon>
        <taxon>Metazoa</taxon>
        <taxon>Spiralia</taxon>
        <taxon>Lophotrochozoa</taxon>
        <taxon>Platyhelminthes</taxon>
        <taxon>Trematoda</taxon>
        <taxon>Digenea</taxon>
        <taxon>Plagiorchiida</taxon>
        <taxon>Troglotremata</taxon>
        <taxon>Troglotrematidae</taxon>
        <taxon>Paragonimus</taxon>
    </lineage>
</organism>
<name>A0A8J4SQI7_9TREM</name>
<sequence>MRPGRYTWPVCRLAQYANGPWSAASVCRSYPFGLHSSLRIVAIRPPARSTIKRRIVTRQGDKVSILTVLASFVLRVCRRPSPEVPGFQGRHDVCRTKKIFTNPDVAVNVVVGCLSGSLTPSDSKLLVQNAMSLIKHCPLPSSSTTHKCHMEQLSSARSPPSADRDSNDSINLHSTFLDEADDPHAYFVRMDTDSGLSDNLVNTSNADDSGAGALLDDALSAAMEAIAEANRLNEGAESENGLGSVDTHTHHHLPMVSLNSSFGSTDKLDPDMEIQAHSPSGDMFSNGALVFDYDKVP</sequence>
<gene>
    <name evidence="1" type="ORF">PHET_10907</name>
</gene>
<reference evidence="1" key="1">
    <citation type="submission" date="2019-05" db="EMBL/GenBank/DDBJ databases">
        <title>Annotation for the trematode Paragonimus heterotremus.</title>
        <authorList>
            <person name="Choi Y.-J."/>
        </authorList>
    </citation>
    <scope>NUCLEOTIDE SEQUENCE</scope>
    <source>
        <strain evidence="1">LC</strain>
    </source>
</reference>
<dbReference type="EMBL" id="LUCH01009230">
    <property type="protein sequence ID" value="KAF5396086.1"/>
    <property type="molecule type" value="Genomic_DNA"/>
</dbReference>
<protein>
    <submittedName>
        <fullName evidence="1">Uncharacterized protein</fullName>
    </submittedName>
</protein>
<evidence type="ECO:0000313" key="2">
    <source>
        <dbReference type="Proteomes" id="UP000748531"/>
    </source>
</evidence>